<reference evidence="3 4" key="1">
    <citation type="submission" date="2016-11" db="EMBL/GenBank/DDBJ databases">
        <authorList>
            <person name="Varghese N."/>
            <person name="Submissions S."/>
        </authorList>
    </citation>
    <scope>NUCLEOTIDE SEQUENCE [LARGE SCALE GENOMIC DNA]</scope>
    <source>
        <strain evidence="3 4">CGMCC 1.12174</strain>
        <strain evidence="2 5">DSM 26351</strain>
    </source>
</reference>
<dbReference type="Proteomes" id="UP000198940">
    <property type="component" value="Unassembled WGS sequence"/>
</dbReference>
<dbReference type="AlphaFoldDB" id="A0A1M6U130"/>
<feature type="transmembrane region" description="Helical" evidence="1">
    <location>
        <begin position="124"/>
        <end position="144"/>
    </location>
</feature>
<keyword evidence="1" id="KW-0812">Transmembrane</keyword>
<keyword evidence="5" id="KW-1185">Reference proteome</keyword>
<dbReference type="EMBL" id="FRAT01000003">
    <property type="protein sequence ID" value="SHK62879.1"/>
    <property type="molecule type" value="Genomic_DNA"/>
</dbReference>
<evidence type="ECO:0000313" key="4">
    <source>
        <dbReference type="Proteomes" id="UP000184031"/>
    </source>
</evidence>
<gene>
    <name evidence="2" type="ORF">SAMN04487891_103432</name>
    <name evidence="3" type="ORF">SAMN05216293_1590</name>
</gene>
<evidence type="ECO:0000313" key="5">
    <source>
        <dbReference type="Proteomes" id="UP000198940"/>
    </source>
</evidence>
<evidence type="ECO:0000313" key="3">
    <source>
        <dbReference type="EMBL" id="SHK62879.1"/>
    </source>
</evidence>
<dbReference type="EMBL" id="FOKU01000003">
    <property type="protein sequence ID" value="SFB91748.1"/>
    <property type="molecule type" value="Genomic_DNA"/>
</dbReference>
<name>A0A1M6U130_9FLAO</name>
<organism evidence="3 4">
    <name type="scientific">Flagellimonas taeanensis</name>
    <dbReference type="NCBI Taxonomy" id="1005926"/>
    <lineage>
        <taxon>Bacteria</taxon>
        <taxon>Pseudomonadati</taxon>
        <taxon>Bacteroidota</taxon>
        <taxon>Flavobacteriia</taxon>
        <taxon>Flavobacteriales</taxon>
        <taxon>Flavobacteriaceae</taxon>
        <taxon>Flagellimonas</taxon>
    </lineage>
</organism>
<sequence length="438" mass="49703">MYGTVHSCSSLFIIVSTFKLEDYRKHIAHCFILISNKLSRGSIASWDTHDFKILSESIHEETGTLLSVSTLKRLSGRIHYGSKPNNSTLDTLAKYVGFEDWRSFLKSFEPTTVKKNKITTSTRVGKYGLVFLLLVMVVSSYFLLRSPLKYYDSNDFSFSVKSVTTGIPNSVVFKYDASIADKKTKIEIQQDWDKRKRVVVNKNDSILTSSYYKPGFFKSKLVVNDSIVKEEDVFIPSNDWLATIETDSLPIYLDLDNELSINVEKLKIHGIDPYKEKTVVGLYQVKDFGELYTDEFELTTSFRNDFQSGITPCQVAQLTILHEGGPIAIPVCNKGCISDISLFAFDEQINGKNHDLSNLGVDYTNYVNIKCISRDQKLIILVNEKPVYTLNVPQPYNKIIGICFFFEGTGSVNYVRLKKDGQIIYDSEHSSSSLVEHQ</sequence>
<comment type="caution">
    <text evidence="3">The sequence shown here is derived from an EMBL/GenBank/DDBJ whole genome shotgun (WGS) entry which is preliminary data.</text>
</comment>
<evidence type="ECO:0000256" key="1">
    <source>
        <dbReference type="SAM" id="Phobius"/>
    </source>
</evidence>
<keyword evidence="1" id="KW-1133">Transmembrane helix</keyword>
<dbReference type="Proteomes" id="UP000184031">
    <property type="component" value="Unassembled WGS sequence"/>
</dbReference>
<accession>A0A1M6U130</accession>
<evidence type="ECO:0000313" key="2">
    <source>
        <dbReference type="EMBL" id="SFB91748.1"/>
    </source>
</evidence>
<keyword evidence="1" id="KW-0472">Membrane</keyword>
<proteinExistence type="predicted"/>
<protein>
    <submittedName>
        <fullName evidence="3">Uncharacterized protein</fullName>
    </submittedName>
</protein>